<dbReference type="Pfam" id="PF24746">
    <property type="entry name" value="DUF7694"/>
    <property type="match status" value="1"/>
</dbReference>
<gene>
    <name evidence="2" type="ORF">L248_2125</name>
</gene>
<organism evidence="2 3">
    <name type="scientific">Schleiferilactobacillus shenzhenensis LY-73</name>
    <dbReference type="NCBI Taxonomy" id="1231336"/>
    <lineage>
        <taxon>Bacteria</taxon>
        <taxon>Bacillati</taxon>
        <taxon>Bacillota</taxon>
        <taxon>Bacilli</taxon>
        <taxon>Lactobacillales</taxon>
        <taxon>Lactobacillaceae</taxon>
        <taxon>Schleiferilactobacillus</taxon>
    </lineage>
</organism>
<evidence type="ECO:0000313" key="3">
    <source>
        <dbReference type="Proteomes" id="UP000030647"/>
    </source>
</evidence>
<accession>U4TQR7</accession>
<reference evidence="3" key="1">
    <citation type="journal article" date="2013" name="Genome Announc.">
        <title>Whole-Genome Sequencing of Lactobacillus shenzhenensis Strain LY-73T.</title>
        <authorList>
            <person name="Lin Z."/>
            <person name="Liu Z."/>
            <person name="Yang R."/>
            <person name="Zou Y."/>
            <person name="Wan D."/>
            <person name="Chen J."/>
            <person name="Guo M."/>
            <person name="Zhao J."/>
            <person name="Fang C."/>
            <person name="Yang R."/>
            <person name="Liu F."/>
        </authorList>
    </citation>
    <scope>NUCLEOTIDE SEQUENCE [LARGE SCALE GENOMIC DNA]</scope>
    <source>
        <strain evidence="3">LY-73</strain>
    </source>
</reference>
<dbReference type="eggNOG" id="ENOG503364C">
    <property type="taxonomic scope" value="Bacteria"/>
</dbReference>
<name>U4TQR7_9LACO</name>
<dbReference type="EMBL" id="KI271612">
    <property type="protein sequence ID" value="ERL63832.1"/>
    <property type="molecule type" value="Genomic_DNA"/>
</dbReference>
<protein>
    <recommendedName>
        <fullName evidence="1">DUF7694 domain-containing protein</fullName>
    </recommendedName>
</protein>
<evidence type="ECO:0000313" key="2">
    <source>
        <dbReference type="EMBL" id="ERL63832.1"/>
    </source>
</evidence>
<proteinExistence type="predicted"/>
<dbReference type="STRING" id="1231336.L248_2125"/>
<dbReference type="AlphaFoldDB" id="U4TQR7"/>
<dbReference type="HOGENOM" id="CLU_2382546_0_0_9"/>
<dbReference type="Proteomes" id="UP000030647">
    <property type="component" value="Unassembled WGS sequence"/>
</dbReference>
<feature type="domain" description="DUF7694" evidence="1">
    <location>
        <begin position="31"/>
        <end position="84"/>
    </location>
</feature>
<keyword evidence="3" id="KW-1185">Reference proteome</keyword>
<dbReference type="InterPro" id="IPR056111">
    <property type="entry name" value="DUF7694"/>
</dbReference>
<sequence>MSNFDHAYARSDNEYSVMIGLEYWPPYGVLAHLFIRQFSNQEVSWANKQHILHSLFGPKSQAFEVFPPTDELVDLATVYHLWVIDPSLELPSFA</sequence>
<evidence type="ECO:0000259" key="1">
    <source>
        <dbReference type="Pfam" id="PF24746"/>
    </source>
</evidence>